<comment type="subcellular location">
    <subcellularLocation>
        <location evidence="1 11">Cell membrane</location>
        <topology evidence="1 11">Multi-pass membrane protein</topology>
    </subcellularLocation>
</comment>
<evidence type="ECO:0000256" key="2">
    <source>
        <dbReference type="ARBA" id="ARBA00022475"/>
    </source>
</evidence>
<comment type="function">
    <text evidence="11">Fluoride-specific ion channel. Important for reducing fluoride concentration in the cell, thus reducing its toxicity.</text>
</comment>
<keyword evidence="5 11" id="KW-1133">Transmembrane helix</keyword>
<keyword evidence="3" id="KW-0997">Cell inner membrane</keyword>
<feature type="binding site" evidence="11">
    <location>
        <position position="77"/>
    </location>
    <ligand>
        <name>Na(+)</name>
        <dbReference type="ChEBI" id="CHEBI:29101"/>
        <note>structural</note>
    </ligand>
</feature>
<evidence type="ECO:0000256" key="1">
    <source>
        <dbReference type="ARBA" id="ARBA00004651"/>
    </source>
</evidence>
<comment type="caution">
    <text evidence="12">The sequence shown here is derived from an EMBL/GenBank/DDBJ whole genome shotgun (WGS) entry which is preliminary data.</text>
</comment>
<evidence type="ECO:0000256" key="9">
    <source>
        <dbReference type="ARBA" id="ARBA00035120"/>
    </source>
</evidence>
<name>A0A4R6TJ09_9FLAO</name>
<accession>A0A4R6TJ09</accession>
<dbReference type="OrthoDB" id="9815830at2"/>
<reference evidence="12 13" key="1">
    <citation type="submission" date="2019-03" db="EMBL/GenBank/DDBJ databases">
        <title>Genomic Encyclopedia of Archaeal and Bacterial Type Strains, Phase II (KMG-II): from individual species to whole genera.</title>
        <authorList>
            <person name="Goeker M."/>
        </authorList>
    </citation>
    <scope>NUCLEOTIDE SEQUENCE [LARGE SCALE GENOMIC DNA]</scope>
    <source>
        <strain evidence="12 13">DSM 18435</strain>
    </source>
</reference>
<comment type="activity regulation">
    <text evidence="11">Na(+) is not transported, but it plays an essential structural role and its presence is essential for fluoride channel function.</text>
</comment>
<dbReference type="EMBL" id="SNYI01000003">
    <property type="protein sequence ID" value="TDQ29179.1"/>
    <property type="molecule type" value="Genomic_DNA"/>
</dbReference>
<keyword evidence="11" id="KW-0915">Sodium</keyword>
<evidence type="ECO:0000256" key="5">
    <source>
        <dbReference type="ARBA" id="ARBA00022989"/>
    </source>
</evidence>
<dbReference type="GO" id="GO:0046872">
    <property type="term" value="F:metal ion binding"/>
    <property type="evidence" value="ECO:0007669"/>
    <property type="project" value="UniProtKB-KW"/>
</dbReference>
<evidence type="ECO:0000256" key="11">
    <source>
        <dbReference type="HAMAP-Rule" id="MF_00454"/>
    </source>
</evidence>
<proteinExistence type="inferred from homology"/>
<feature type="transmembrane region" description="Helical" evidence="11">
    <location>
        <begin position="32"/>
        <end position="54"/>
    </location>
</feature>
<evidence type="ECO:0000256" key="10">
    <source>
        <dbReference type="ARBA" id="ARBA00035585"/>
    </source>
</evidence>
<feature type="binding site" evidence="11">
    <location>
        <position position="74"/>
    </location>
    <ligand>
        <name>Na(+)</name>
        <dbReference type="ChEBI" id="CHEBI:29101"/>
        <note>structural</note>
    </ligand>
</feature>
<keyword evidence="13" id="KW-1185">Reference proteome</keyword>
<dbReference type="InterPro" id="IPR003691">
    <property type="entry name" value="FluC"/>
</dbReference>
<dbReference type="Pfam" id="PF02537">
    <property type="entry name" value="CRCB"/>
    <property type="match status" value="1"/>
</dbReference>
<keyword evidence="11" id="KW-0479">Metal-binding</keyword>
<evidence type="ECO:0000313" key="13">
    <source>
        <dbReference type="Proteomes" id="UP000295468"/>
    </source>
</evidence>
<comment type="catalytic activity">
    <reaction evidence="10">
        <text>fluoride(in) = fluoride(out)</text>
        <dbReference type="Rhea" id="RHEA:76159"/>
        <dbReference type="ChEBI" id="CHEBI:17051"/>
    </reaction>
    <physiologicalReaction direction="left-to-right" evidence="10">
        <dbReference type="Rhea" id="RHEA:76160"/>
    </physiologicalReaction>
</comment>
<dbReference type="PANTHER" id="PTHR28259:SF1">
    <property type="entry name" value="FLUORIDE EXPORT PROTEIN 1-RELATED"/>
    <property type="match status" value="1"/>
</dbReference>
<keyword evidence="2 11" id="KW-1003">Cell membrane</keyword>
<keyword evidence="7 11" id="KW-0472">Membrane</keyword>
<dbReference type="AlphaFoldDB" id="A0A4R6TJ09"/>
<dbReference type="GO" id="GO:0005886">
    <property type="term" value="C:plasma membrane"/>
    <property type="evidence" value="ECO:0007669"/>
    <property type="project" value="UniProtKB-SubCell"/>
</dbReference>
<evidence type="ECO:0000313" key="12">
    <source>
        <dbReference type="EMBL" id="TDQ29179.1"/>
    </source>
</evidence>
<keyword evidence="11" id="KW-0813">Transport</keyword>
<gene>
    <name evidence="11" type="primary">fluC</name>
    <name evidence="11" type="synonym">crcB</name>
    <name evidence="12" type="ORF">CLV82_2633</name>
</gene>
<keyword evidence="8 11" id="KW-0407">Ion channel</keyword>
<dbReference type="GO" id="GO:0140114">
    <property type="term" value="P:cellular detoxification of fluoride"/>
    <property type="evidence" value="ECO:0007669"/>
    <property type="project" value="UniProtKB-UniRule"/>
</dbReference>
<comment type="similarity">
    <text evidence="9 11">Belongs to the fluoride channel Fluc/FEX (TC 1.A.43) family.</text>
</comment>
<evidence type="ECO:0000256" key="6">
    <source>
        <dbReference type="ARBA" id="ARBA00023065"/>
    </source>
</evidence>
<keyword evidence="4 11" id="KW-0812">Transmembrane</keyword>
<dbReference type="RefSeq" id="WP_133644766.1">
    <property type="nucleotide sequence ID" value="NZ_SNYI01000003.1"/>
</dbReference>
<dbReference type="NCBIfam" id="TIGR00494">
    <property type="entry name" value="crcB"/>
    <property type="match status" value="1"/>
</dbReference>
<evidence type="ECO:0000256" key="8">
    <source>
        <dbReference type="ARBA" id="ARBA00023303"/>
    </source>
</evidence>
<dbReference type="HAMAP" id="MF_00454">
    <property type="entry name" value="FluC"/>
    <property type="match status" value="1"/>
</dbReference>
<evidence type="ECO:0000256" key="4">
    <source>
        <dbReference type="ARBA" id="ARBA00022692"/>
    </source>
</evidence>
<dbReference type="GO" id="GO:0062054">
    <property type="term" value="F:fluoride channel activity"/>
    <property type="evidence" value="ECO:0007669"/>
    <property type="project" value="UniProtKB-UniRule"/>
</dbReference>
<feature type="transmembrane region" description="Helical" evidence="11">
    <location>
        <begin position="66"/>
        <end position="84"/>
    </location>
</feature>
<protein>
    <recommendedName>
        <fullName evidence="11">Fluoride-specific ion channel FluC</fullName>
    </recommendedName>
</protein>
<dbReference type="Proteomes" id="UP000295468">
    <property type="component" value="Unassembled WGS sequence"/>
</dbReference>
<dbReference type="PANTHER" id="PTHR28259">
    <property type="entry name" value="FLUORIDE EXPORT PROTEIN 1-RELATED"/>
    <property type="match status" value="1"/>
</dbReference>
<evidence type="ECO:0000256" key="3">
    <source>
        <dbReference type="ARBA" id="ARBA00022519"/>
    </source>
</evidence>
<evidence type="ECO:0000256" key="7">
    <source>
        <dbReference type="ARBA" id="ARBA00023136"/>
    </source>
</evidence>
<sequence>MKPILLVFLGGGIGSVLRYLISKSLNPYFTNFYLGTFLVNVLGCLVIGAVLGYALKSDYLNPHLTLLLVAGFCGGFTTFSSFGFEQYELLRSGAFLHFSLYIIASLATGLAAVAAGFWIVRQI</sequence>
<feature type="transmembrane region" description="Helical" evidence="11">
    <location>
        <begin position="96"/>
        <end position="120"/>
    </location>
</feature>
<keyword evidence="6 11" id="KW-0406">Ion transport</keyword>
<organism evidence="12 13">
    <name type="scientific">Zeaxanthinibacter enoshimensis</name>
    <dbReference type="NCBI Taxonomy" id="392009"/>
    <lineage>
        <taxon>Bacteria</taxon>
        <taxon>Pseudomonadati</taxon>
        <taxon>Bacteroidota</taxon>
        <taxon>Flavobacteriia</taxon>
        <taxon>Flavobacteriales</taxon>
        <taxon>Flavobacteriaceae</taxon>
        <taxon>Zeaxanthinibacter</taxon>
    </lineage>
</organism>